<proteinExistence type="predicted"/>
<dbReference type="AlphaFoldDB" id="A0AAN6QC45"/>
<dbReference type="RefSeq" id="XP_064665009.1">
    <property type="nucleotide sequence ID" value="XM_064809915.1"/>
</dbReference>
<gene>
    <name evidence="1" type="ORF">N656DRAFT_513618</name>
</gene>
<keyword evidence="2" id="KW-1185">Reference proteome</keyword>
<organism evidence="1 2">
    <name type="scientific">Canariomyces notabilis</name>
    <dbReference type="NCBI Taxonomy" id="2074819"/>
    <lineage>
        <taxon>Eukaryota</taxon>
        <taxon>Fungi</taxon>
        <taxon>Dikarya</taxon>
        <taxon>Ascomycota</taxon>
        <taxon>Pezizomycotina</taxon>
        <taxon>Sordariomycetes</taxon>
        <taxon>Sordariomycetidae</taxon>
        <taxon>Sordariales</taxon>
        <taxon>Chaetomiaceae</taxon>
        <taxon>Canariomyces</taxon>
    </lineage>
</organism>
<dbReference type="EMBL" id="MU853374">
    <property type="protein sequence ID" value="KAK4107439.1"/>
    <property type="molecule type" value="Genomic_DNA"/>
</dbReference>
<accession>A0AAN6QC45</accession>
<evidence type="ECO:0000313" key="2">
    <source>
        <dbReference type="Proteomes" id="UP001302812"/>
    </source>
</evidence>
<dbReference type="GeneID" id="89934039"/>
<evidence type="ECO:0000313" key="1">
    <source>
        <dbReference type="EMBL" id="KAK4107439.1"/>
    </source>
</evidence>
<reference evidence="1" key="2">
    <citation type="submission" date="2023-05" db="EMBL/GenBank/DDBJ databases">
        <authorList>
            <consortium name="Lawrence Berkeley National Laboratory"/>
            <person name="Steindorff A."/>
            <person name="Hensen N."/>
            <person name="Bonometti L."/>
            <person name="Westerberg I."/>
            <person name="Brannstrom I.O."/>
            <person name="Guillou S."/>
            <person name="Cros-Aarteil S."/>
            <person name="Calhoun S."/>
            <person name="Haridas S."/>
            <person name="Kuo A."/>
            <person name="Mondo S."/>
            <person name="Pangilinan J."/>
            <person name="Riley R."/>
            <person name="Labutti K."/>
            <person name="Andreopoulos B."/>
            <person name="Lipzen A."/>
            <person name="Chen C."/>
            <person name="Yanf M."/>
            <person name="Daum C."/>
            <person name="Ng V."/>
            <person name="Clum A."/>
            <person name="Ohm R."/>
            <person name="Martin F."/>
            <person name="Silar P."/>
            <person name="Natvig D."/>
            <person name="Lalanne C."/>
            <person name="Gautier V."/>
            <person name="Ament-Velasquez S.L."/>
            <person name="Kruys A."/>
            <person name="Hutchinson M.I."/>
            <person name="Powell A.J."/>
            <person name="Barry K."/>
            <person name="Miller A.N."/>
            <person name="Grigoriev I.V."/>
            <person name="Debuchy R."/>
            <person name="Gladieux P."/>
            <person name="Thoren M.H."/>
            <person name="Johannesson H."/>
        </authorList>
    </citation>
    <scope>NUCLEOTIDE SEQUENCE</scope>
    <source>
        <strain evidence="1">CBS 508.74</strain>
    </source>
</reference>
<protein>
    <submittedName>
        <fullName evidence="1">Uncharacterized protein</fullName>
    </submittedName>
</protein>
<dbReference type="Proteomes" id="UP001302812">
    <property type="component" value="Unassembled WGS sequence"/>
</dbReference>
<name>A0AAN6QC45_9PEZI</name>
<sequence>MVSVCAGLVTVDGNSGIIRLVHYTTQEYFERTRGRWLPDAESYITKVCVTYLSFMSFRQIRLGCLTAEDFLFRREALGGNWNTLDVYVTLNWGHHAREISTICDEVMQFLRDKSAVRAASDLMAFTLWETVVRRWVTGDLPPNKGVFDDAARLFLDLTPLSLNC</sequence>
<reference evidence="1" key="1">
    <citation type="journal article" date="2023" name="Mol. Phylogenet. Evol.">
        <title>Genome-scale phylogeny and comparative genomics of the fungal order Sordariales.</title>
        <authorList>
            <person name="Hensen N."/>
            <person name="Bonometti L."/>
            <person name="Westerberg I."/>
            <person name="Brannstrom I.O."/>
            <person name="Guillou S."/>
            <person name="Cros-Aarteil S."/>
            <person name="Calhoun S."/>
            <person name="Haridas S."/>
            <person name="Kuo A."/>
            <person name="Mondo S."/>
            <person name="Pangilinan J."/>
            <person name="Riley R."/>
            <person name="LaButti K."/>
            <person name="Andreopoulos B."/>
            <person name="Lipzen A."/>
            <person name="Chen C."/>
            <person name="Yan M."/>
            <person name="Daum C."/>
            <person name="Ng V."/>
            <person name="Clum A."/>
            <person name="Steindorff A."/>
            <person name="Ohm R.A."/>
            <person name="Martin F."/>
            <person name="Silar P."/>
            <person name="Natvig D.O."/>
            <person name="Lalanne C."/>
            <person name="Gautier V."/>
            <person name="Ament-Velasquez S.L."/>
            <person name="Kruys A."/>
            <person name="Hutchinson M.I."/>
            <person name="Powell A.J."/>
            <person name="Barry K."/>
            <person name="Miller A.N."/>
            <person name="Grigoriev I.V."/>
            <person name="Debuchy R."/>
            <person name="Gladieux P."/>
            <person name="Hiltunen Thoren M."/>
            <person name="Johannesson H."/>
        </authorList>
    </citation>
    <scope>NUCLEOTIDE SEQUENCE</scope>
    <source>
        <strain evidence="1">CBS 508.74</strain>
    </source>
</reference>
<comment type="caution">
    <text evidence="1">The sequence shown here is derived from an EMBL/GenBank/DDBJ whole genome shotgun (WGS) entry which is preliminary data.</text>
</comment>